<protein>
    <recommendedName>
        <fullName evidence="9">Branched-chain amino acid ABC transporter permease</fullName>
    </recommendedName>
</protein>
<feature type="transmembrane region" description="Helical" evidence="6">
    <location>
        <begin position="179"/>
        <end position="196"/>
    </location>
</feature>
<evidence type="ECO:0000256" key="1">
    <source>
        <dbReference type="ARBA" id="ARBA00004651"/>
    </source>
</evidence>
<keyword evidence="3 6" id="KW-0812">Transmembrane</keyword>
<feature type="transmembrane region" description="Helical" evidence="6">
    <location>
        <begin position="133"/>
        <end position="151"/>
    </location>
</feature>
<feature type="transmembrane region" description="Helical" evidence="6">
    <location>
        <begin position="226"/>
        <end position="249"/>
    </location>
</feature>
<dbReference type="InterPro" id="IPR043428">
    <property type="entry name" value="LivM-like"/>
</dbReference>
<dbReference type="PANTHER" id="PTHR30482">
    <property type="entry name" value="HIGH-AFFINITY BRANCHED-CHAIN AMINO ACID TRANSPORT SYSTEM PERMEASE"/>
    <property type="match status" value="1"/>
</dbReference>
<dbReference type="InterPro" id="IPR001851">
    <property type="entry name" value="ABC_transp_permease"/>
</dbReference>
<gene>
    <name evidence="7" type="ORF">CUN49_01435</name>
</gene>
<dbReference type="Proteomes" id="UP000229681">
    <property type="component" value="Unassembled WGS sequence"/>
</dbReference>
<feature type="transmembrane region" description="Helical" evidence="6">
    <location>
        <begin position="47"/>
        <end position="63"/>
    </location>
</feature>
<keyword evidence="5 6" id="KW-0472">Membrane</keyword>
<organism evidence="7 8">
    <name type="scientific">Candidatus Thermofonsia Clade 1 bacterium</name>
    <dbReference type="NCBI Taxonomy" id="2364210"/>
    <lineage>
        <taxon>Bacteria</taxon>
        <taxon>Bacillati</taxon>
        <taxon>Chloroflexota</taxon>
        <taxon>Candidatus Thermofontia</taxon>
        <taxon>Candidatus Thermofonsia Clade 1</taxon>
    </lineage>
</organism>
<evidence type="ECO:0000256" key="3">
    <source>
        <dbReference type="ARBA" id="ARBA00022692"/>
    </source>
</evidence>
<feature type="transmembrane region" description="Helical" evidence="6">
    <location>
        <begin position="104"/>
        <end position="126"/>
    </location>
</feature>
<keyword evidence="2" id="KW-1003">Cell membrane</keyword>
<feature type="transmembrane region" description="Helical" evidence="6">
    <location>
        <begin position="269"/>
        <end position="292"/>
    </location>
</feature>
<dbReference type="Pfam" id="PF02653">
    <property type="entry name" value="BPD_transp_2"/>
    <property type="match status" value="1"/>
</dbReference>
<dbReference type="GO" id="GO:0015658">
    <property type="term" value="F:branched-chain amino acid transmembrane transporter activity"/>
    <property type="evidence" value="ECO:0007669"/>
    <property type="project" value="InterPro"/>
</dbReference>
<dbReference type="CDD" id="cd06581">
    <property type="entry name" value="TM_PBP1_LivM_like"/>
    <property type="match status" value="1"/>
</dbReference>
<evidence type="ECO:0000313" key="7">
    <source>
        <dbReference type="EMBL" id="PJF37200.1"/>
    </source>
</evidence>
<sequence>MQLSKGVSWRAVRQNWLLIAALILLLIFPFLVGALTNTDPTARRGLAVYWQGIAIELLIYGILTMSYNLLFGFTGVISFGHALFFGLAGYLMGGFQRAPELAGSGLAIGIVVALSVCAALGLLIGTATLRLKGVYFAIFTLAIAEMAYIFLSRYEPTGSEDGFTLGALPEWFDPTRNRIVFYYIVAAIFIFTFILIRRLMESPTGAVLLAIRENENRARTIGFNTLTYKLLAIVLAGVLAGMAGILFTLLNKKVGPEMLGTAYTVNPLLMTIIGGAGTLLGPVIGAVGLRLLELQLRNVQIALGDAVLDIGRALPIILGALFILVVLVFPYGIVGTFTRWRLNRRARSAERAAKQAEALKSVS</sequence>
<accession>A0A2M8PI15</accession>
<evidence type="ECO:0000256" key="2">
    <source>
        <dbReference type="ARBA" id="ARBA00022475"/>
    </source>
</evidence>
<feature type="transmembrane region" description="Helical" evidence="6">
    <location>
        <begin position="16"/>
        <end position="35"/>
    </location>
</feature>
<evidence type="ECO:0000313" key="8">
    <source>
        <dbReference type="Proteomes" id="UP000229681"/>
    </source>
</evidence>
<keyword evidence="4 6" id="KW-1133">Transmembrane helix</keyword>
<evidence type="ECO:0000256" key="6">
    <source>
        <dbReference type="SAM" id="Phobius"/>
    </source>
</evidence>
<dbReference type="GO" id="GO:0005886">
    <property type="term" value="C:plasma membrane"/>
    <property type="evidence" value="ECO:0007669"/>
    <property type="project" value="UniProtKB-SubCell"/>
</dbReference>
<comment type="caution">
    <text evidence="7">The sequence shown here is derived from an EMBL/GenBank/DDBJ whole genome shotgun (WGS) entry which is preliminary data.</text>
</comment>
<dbReference type="AlphaFoldDB" id="A0A2M8PI15"/>
<evidence type="ECO:0000256" key="4">
    <source>
        <dbReference type="ARBA" id="ARBA00022989"/>
    </source>
</evidence>
<reference evidence="7 8" key="1">
    <citation type="submission" date="2017-11" db="EMBL/GenBank/DDBJ databases">
        <title>Evolution of Phototrophy in the Chloroflexi Phylum Driven by Horizontal Gene Transfer.</title>
        <authorList>
            <person name="Ward L.M."/>
            <person name="Hemp J."/>
            <person name="Shih P.M."/>
            <person name="Mcglynn S.E."/>
            <person name="Fischer W."/>
        </authorList>
    </citation>
    <scope>NUCLEOTIDE SEQUENCE [LARGE SCALE GENOMIC DNA]</scope>
    <source>
        <strain evidence="7">JP3_13</strain>
    </source>
</reference>
<feature type="transmembrane region" description="Helical" evidence="6">
    <location>
        <begin position="313"/>
        <end position="334"/>
    </location>
</feature>
<proteinExistence type="predicted"/>
<evidence type="ECO:0000256" key="5">
    <source>
        <dbReference type="ARBA" id="ARBA00023136"/>
    </source>
</evidence>
<name>A0A2M8PI15_9CHLR</name>
<feature type="transmembrane region" description="Helical" evidence="6">
    <location>
        <begin position="70"/>
        <end position="92"/>
    </location>
</feature>
<dbReference type="PANTHER" id="PTHR30482:SF17">
    <property type="entry name" value="ABC TRANSPORTER ATP-BINDING PROTEIN"/>
    <property type="match status" value="1"/>
</dbReference>
<evidence type="ECO:0008006" key="9">
    <source>
        <dbReference type="Google" id="ProtNLM"/>
    </source>
</evidence>
<comment type="subcellular location">
    <subcellularLocation>
        <location evidence="1">Cell membrane</location>
        <topology evidence="1">Multi-pass membrane protein</topology>
    </subcellularLocation>
</comment>
<dbReference type="EMBL" id="PGTM01000010">
    <property type="protein sequence ID" value="PJF37200.1"/>
    <property type="molecule type" value="Genomic_DNA"/>
</dbReference>